<name>A0ABT5VLL2_9BACI</name>
<protein>
    <submittedName>
        <fullName evidence="1">Uncharacterized protein</fullName>
    </submittedName>
</protein>
<dbReference type="Proteomes" id="UP001148125">
    <property type="component" value="Unassembled WGS sequence"/>
</dbReference>
<dbReference type="RefSeq" id="WP_275120747.1">
    <property type="nucleotide sequence ID" value="NZ_JAOTPO010000027.1"/>
</dbReference>
<reference evidence="1" key="1">
    <citation type="submission" date="2024-05" db="EMBL/GenBank/DDBJ databases">
        <title>Alkalihalobacillus sp. strain MEB203 novel alkaliphilic bacterium from Lonar Lake, India.</title>
        <authorList>
            <person name="Joshi A."/>
            <person name="Thite S."/>
            <person name="Mengade P."/>
        </authorList>
    </citation>
    <scope>NUCLEOTIDE SEQUENCE</scope>
    <source>
        <strain evidence="1">MEB 203</strain>
    </source>
</reference>
<accession>A0ABT5VLL2</accession>
<keyword evidence="2" id="KW-1185">Reference proteome</keyword>
<dbReference type="EMBL" id="JAOTPO010000027">
    <property type="protein sequence ID" value="MDE5416160.1"/>
    <property type="molecule type" value="Genomic_DNA"/>
</dbReference>
<sequence>MRCGAKCFLVEIELKGETQIKSVMARTPVDARKTIRGEYGKEAVIISVIEEKKKD</sequence>
<gene>
    <name evidence="1" type="ORF">N7Z68_22915</name>
</gene>
<proteinExistence type="predicted"/>
<evidence type="ECO:0000313" key="1">
    <source>
        <dbReference type="EMBL" id="MDE5416160.1"/>
    </source>
</evidence>
<comment type="caution">
    <text evidence="1">The sequence shown here is derived from an EMBL/GenBank/DDBJ whole genome shotgun (WGS) entry which is preliminary data.</text>
</comment>
<organism evidence="1 2">
    <name type="scientific">Alkalihalobacterium chitinilyticum</name>
    <dbReference type="NCBI Taxonomy" id="2980103"/>
    <lineage>
        <taxon>Bacteria</taxon>
        <taxon>Bacillati</taxon>
        <taxon>Bacillota</taxon>
        <taxon>Bacilli</taxon>
        <taxon>Bacillales</taxon>
        <taxon>Bacillaceae</taxon>
        <taxon>Alkalihalobacterium</taxon>
    </lineage>
</organism>
<evidence type="ECO:0000313" key="2">
    <source>
        <dbReference type="Proteomes" id="UP001148125"/>
    </source>
</evidence>